<dbReference type="RefSeq" id="WP_002609949.1">
    <property type="nucleotide sequence ID" value="NZ_BAAACC010000010.1"/>
</dbReference>
<sequence>MKPYEIRSVILGFALILISSEETSFLALIGFVFIIAGVFPKYEKK</sequence>
<evidence type="ECO:0000256" key="1">
    <source>
        <dbReference type="SAM" id="Phobius"/>
    </source>
</evidence>
<feature type="transmembrane region" description="Helical" evidence="1">
    <location>
        <begin position="6"/>
        <end position="39"/>
    </location>
</feature>
<dbReference type="AlphaFoldDB" id="A0AAP9MFE9"/>
<evidence type="ECO:0000313" key="2">
    <source>
        <dbReference type="EMBL" id="QJA03620.1"/>
    </source>
</evidence>
<name>A0AAP9MFE9_CLOIN</name>
<evidence type="ECO:0000313" key="3">
    <source>
        <dbReference type="Proteomes" id="UP000503330"/>
    </source>
</evidence>
<proteinExistence type="predicted"/>
<dbReference type="EMBL" id="CP048838">
    <property type="protein sequence ID" value="QJA03620.1"/>
    <property type="molecule type" value="Genomic_DNA"/>
</dbReference>
<dbReference type="GeneID" id="61926833"/>
<keyword evidence="1" id="KW-0472">Membrane</keyword>
<dbReference type="Proteomes" id="UP000503330">
    <property type="component" value="Chromosome"/>
</dbReference>
<protein>
    <submittedName>
        <fullName evidence="2">Uncharacterized protein</fullName>
    </submittedName>
</protein>
<organism evidence="2 3">
    <name type="scientific">Clostridium innocuum</name>
    <dbReference type="NCBI Taxonomy" id="1522"/>
    <lineage>
        <taxon>Bacteria</taxon>
        <taxon>Bacillati</taxon>
        <taxon>Bacillota</taxon>
        <taxon>Clostridia</taxon>
        <taxon>Eubacteriales</taxon>
        <taxon>Clostridiaceae</taxon>
        <taxon>Clostridium</taxon>
    </lineage>
</organism>
<accession>A0AAP9MFE9</accession>
<reference evidence="2 3" key="1">
    <citation type="submission" date="2020-02" db="EMBL/GenBank/DDBJ databases">
        <authorList>
            <person name="Kociolek L.K."/>
            <person name="Ozer E.A."/>
        </authorList>
    </citation>
    <scope>NUCLEOTIDE SEQUENCE [LARGE SCALE GENOMIC DNA]</scope>
    <source>
        <strain evidence="2 3">ATCC 14501</strain>
    </source>
</reference>
<gene>
    <name evidence="2" type="ORF">G4D54_14810</name>
</gene>
<keyword evidence="1" id="KW-1133">Transmembrane helix</keyword>
<keyword evidence="1" id="KW-0812">Transmembrane</keyword>